<accession>A0A1D5RMT3</accession>
<evidence type="ECO:0000313" key="1">
    <source>
        <dbReference type="Ensembl" id="ENSP00000431662.1"/>
    </source>
</evidence>
<dbReference type="GeneTree" id="ENSGT00950000182982"/>
<name>A0A1D5RMT3_HUMAN</name>
<proteinExistence type="predicted"/>
<dbReference type="Antibodypedia" id="49821">
    <property type="antibodies" value="42 antibodies from 8 providers"/>
</dbReference>
<reference evidence="1 2" key="2">
    <citation type="journal article" date="2003" name="Nature">
        <title>The DNA sequence and analysis of human chromosome 6.</title>
        <authorList>
            <person name="Mungall A.J."/>
            <person name="Palmer S.A."/>
            <person name="Sims S.K."/>
            <person name="Edwards C.A."/>
            <person name="Ashurst J.L."/>
            <person name="Wilming L."/>
            <person name="Jones M.C."/>
            <person name="Horton R."/>
            <person name="Hunt S.E."/>
            <person name="Scott C.E."/>
            <person name="Gilbert J.G."/>
            <person name="Clamp M.E."/>
            <person name="Bethel G."/>
            <person name="Milne S."/>
            <person name="Ainscough R."/>
            <person name="Almeida J.P."/>
            <person name="Ambrose K.D."/>
            <person name="Andrews T.D."/>
            <person name="Ashwell R.I."/>
            <person name="Babbage A.K."/>
            <person name="Bagguley C.L."/>
            <person name="Bailey J."/>
            <person name="Banerjee R."/>
            <person name="Barker D.J."/>
            <person name="Barlow K.F."/>
            <person name="Bates K."/>
            <person name="Beare D.M."/>
            <person name="Beasley H."/>
            <person name="Beasley O."/>
            <person name="Bird C.P."/>
            <person name="Blakey S."/>
            <person name="Bray-Allen S."/>
            <person name="Brook J."/>
            <person name="Brown A.J."/>
            <person name="Brown J.Y."/>
            <person name="Burford D.C."/>
            <person name="Burrill W."/>
            <person name="Burton J."/>
            <person name="Carder C."/>
            <person name="Carter N.P."/>
            <person name="Chapman J.C."/>
            <person name="Clark S.Y."/>
            <person name="Clark G."/>
            <person name="Clee C.M."/>
            <person name="Clegg S."/>
            <person name="Cobley V."/>
            <person name="Collier R.E."/>
            <person name="Collins J.E."/>
            <person name="Colman L.K."/>
            <person name="Corby N.R."/>
            <person name="Coville G.J."/>
            <person name="Culley K.M."/>
            <person name="Dhami P."/>
            <person name="Davies J."/>
            <person name="Dunn M."/>
            <person name="Earthrowl M.E."/>
            <person name="Ellington A.E."/>
            <person name="Evans K.A."/>
            <person name="Faulkner L."/>
            <person name="Francis M.D."/>
            <person name="Frankish A."/>
            <person name="Frankland J."/>
            <person name="French L."/>
            <person name="Garner P."/>
            <person name="Garnett J."/>
            <person name="Ghori M.J."/>
            <person name="Gilby L.M."/>
            <person name="Gillson C.J."/>
            <person name="Glithero R.J."/>
            <person name="Grafham D.V."/>
            <person name="Grant M."/>
            <person name="Gribble S."/>
            <person name="Griffiths C."/>
            <person name="Griffiths M."/>
            <person name="Hall R."/>
            <person name="Halls K.S."/>
            <person name="Hammond S."/>
            <person name="Harley J.L."/>
            <person name="Hart E.A."/>
            <person name="Heath P.D."/>
            <person name="Heathcott R."/>
            <person name="Holmes S.J."/>
            <person name="Howden P.J."/>
            <person name="Howe K.L."/>
            <person name="Howell G.R."/>
            <person name="Huckle E."/>
            <person name="Humphray S.J."/>
            <person name="Humphries M.D."/>
            <person name="Hunt A.R."/>
            <person name="Johnson C.M."/>
            <person name="Joy A.A."/>
            <person name="Kay M."/>
            <person name="Keenan S.J."/>
            <person name="Kimberley A.M."/>
            <person name="King A."/>
            <person name="Laird G.K."/>
            <person name="Langford C."/>
            <person name="Lawlor S."/>
            <person name="Leongamornlert D.A."/>
            <person name="Leversha M."/>
            <person name="Lloyd C.R."/>
            <person name="Lloyd D.M."/>
            <person name="Loveland J.E."/>
            <person name="Lovell J."/>
            <person name="Martin S."/>
            <person name="Mashreghi-Mohammadi M."/>
            <person name="Maslen G.L."/>
            <person name="Matthews L."/>
            <person name="McCann O.T."/>
            <person name="McLaren S.J."/>
            <person name="McLay K."/>
            <person name="McMurray A."/>
            <person name="Moore M.J."/>
            <person name="Mullikin J.C."/>
            <person name="Niblett D."/>
            <person name="Nickerson T."/>
            <person name="Novik K.L."/>
            <person name="Oliver K."/>
            <person name="Overton-Larty E.K."/>
            <person name="Parker A."/>
            <person name="Patel R."/>
            <person name="Pearce A.V."/>
            <person name="Peck A.I."/>
            <person name="Phillimore B."/>
            <person name="Phillips S."/>
            <person name="Plumb R.W."/>
            <person name="Porter K.M."/>
            <person name="Ramsey Y."/>
            <person name="Ranby S.A."/>
            <person name="Rice C.M."/>
            <person name="Ross M.T."/>
            <person name="Searle S.M."/>
            <person name="Sehra H.K."/>
            <person name="Sheridan E."/>
            <person name="Skuce C.D."/>
            <person name="Smith S."/>
            <person name="Smith M."/>
            <person name="Spraggon L."/>
            <person name="Squares S.L."/>
            <person name="Steward C.A."/>
            <person name="Sycamore N."/>
            <person name="Tamlyn-Hall G."/>
            <person name="Tester J."/>
            <person name="Theaker A.J."/>
            <person name="Thomas D.W."/>
            <person name="Thorpe A."/>
            <person name="Tracey A."/>
            <person name="Tromans A."/>
            <person name="Tubby B."/>
            <person name="Wall M."/>
            <person name="Wallis J.M."/>
            <person name="West A.P."/>
            <person name="White S.S."/>
            <person name="Whitehead S.L."/>
            <person name="Whittaker H."/>
            <person name="Wild A."/>
            <person name="Willey D.J."/>
            <person name="Wilmer T.E."/>
            <person name="Wood J.M."/>
            <person name="Wray P.W."/>
            <person name="Wyatt J.C."/>
            <person name="Young L."/>
            <person name="Younger R.M."/>
            <person name="Bentley D.R."/>
            <person name="Coulson A."/>
            <person name="Durbin R."/>
            <person name="Hubbard T."/>
            <person name="Sulston J.E."/>
            <person name="Dunham I."/>
            <person name="Rogers J."/>
            <person name="Beck S."/>
        </authorList>
    </citation>
    <scope>NUCLEOTIDE SEQUENCE [LARGE SCALE GENOMIC DNA]</scope>
</reference>
<organism evidence="1 2">
    <name type="scientific">Homo sapiens</name>
    <name type="common">Human</name>
    <dbReference type="NCBI Taxonomy" id="9606"/>
    <lineage>
        <taxon>Eukaryota</taxon>
        <taxon>Metazoa</taxon>
        <taxon>Chordata</taxon>
        <taxon>Craniata</taxon>
        <taxon>Vertebrata</taxon>
        <taxon>Euteleostomi</taxon>
        <taxon>Mammalia</taxon>
        <taxon>Eutheria</taxon>
        <taxon>Euarchontoglires</taxon>
        <taxon>Primates</taxon>
        <taxon>Haplorrhini</taxon>
        <taxon>Catarrhini</taxon>
        <taxon>Hominidae</taxon>
        <taxon>Homo</taxon>
    </lineage>
</organism>
<reference evidence="1 2" key="1">
    <citation type="journal article" date="2001" name="Nature">
        <title>Initial sequencing and analysis of the human genome.</title>
        <authorList>
            <consortium name="International Human Genome Sequencing Consortium"/>
            <person name="Lander E.S."/>
            <person name="Linton L.M."/>
            <person name="Birren B."/>
            <person name="Nusbaum C."/>
            <person name="Zody M.C."/>
            <person name="Baldwin J."/>
            <person name="Devon K."/>
            <person name="Dewar K."/>
            <person name="Doyle M."/>
            <person name="FitzHugh W."/>
            <person name="Funke R."/>
            <person name="Gage D."/>
            <person name="Harris K."/>
            <person name="Heaford A."/>
            <person name="Howland J."/>
            <person name="Kann L."/>
            <person name="Lehoczky J."/>
            <person name="LeVine R."/>
            <person name="McEwan P."/>
            <person name="McKernan K."/>
            <person name="Meldrim J."/>
            <person name="Mesirov J.P."/>
            <person name="Miranda C."/>
            <person name="Morris W."/>
            <person name="Naylor J."/>
            <person name="Raymond C."/>
            <person name="Rosetti M."/>
            <person name="Santos R."/>
            <person name="Sheridan A."/>
            <person name="Sougnez C."/>
            <person name="Stange-Thomann N."/>
            <person name="Stojanovic N."/>
            <person name="Subramanian A."/>
            <person name="Wyman D."/>
            <person name="Rogers J."/>
            <person name="Sulston J."/>
            <person name="Ainscough R."/>
            <person name="Beck S."/>
            <person name="Bentley D."/>
            <person name="Burton J."/>
            <person name="Clee C."/>
            <person name="Carter N."/>
            <person name="Coulson A."/>
            <person name="Deadman R."/>
            <person name="Deloukas P."/>
            <person name="Dunham A."/>
            <person name="Dunham I."/>
            <person name="Durbin R."/>
            <person name="French L."/>
            <person name="Grafham D."/>
            <person name="Gregory S."/>
            <person name="Hubbard T."/>
            <person name="Humphray S."/>
            <person name="Hunt A."/>
            <person name="Jones M."/>
            <person name="Lloyd C."/>
            <person name="McMurray A."/>
            <person name="Matthews L."/>
            <person name="Mercer S."/>
            <person name="Milne S."/>
            <person name="Mullikin J.C."/>
            <person name="Mungall A."/>
            <person name="Plumb R."/>
            <person name="Ross M."/>
            <person name="Shownkeen R."/>
            <person name="Sims S."/>
            <person name="Waterston R.H."/>
            <person name="Wilson R.K."/>
            <person name="Hillier L.W."/>
            <person name="McPherson J.D."/>
            <person name="Marra M.A."/>
            <person name="Mardis E.R."/>
            <person name="Fulton L.A."/>
            <person name="Chinwalla A.T."/>
            <person name="Pepin K.H."/>
            <person name="Gish W.R."/>
            <person name="Chissoe S.L."/>
            <person name="Wendl M.C."/>
            <person name="Delehaunty K.D."/>
            <person name="Miner T.L."/>
            <person name="Delehaunty A."/>
            <person name="Kramer J.B."/>
            <person name="Cook L.L."/>
            <person name="Fulton R.S."/>
            <person name="Johnson D.L."/>
            <person name="Minx P.J."/>
            <person name="Clifton S.W."/>
            <person name="Hawkins T."/>
            <person name="Branscomb E."/>
            <person name="Predki P."/>
            <person name="Richardson P."/>
            <person name="Wenning S."/>
            <person name="Slezak T."/>
            <person name="Doggett N."/>
            <person name="Cheng J.F."/>
            <person name="Olsen A."/>
            <person name="Lucas S."/>
            <person name="Elkin C."/>
            <person name="Uberbacher E."/>
            <person name="Frazier M."/>
            <person name="Gibbs R.A."/>
            <person name="Muzny D.M."/>
            <person name="Scherer S.E."/>
            <person name="Bouck J.B."/>
            <person name="Sodergren E.J."/>
            <person name="Worley K.C."/>
            <person name="Rives C.M."/>
            <person name="Gorrell J.H."/>
            <person name="Metzker M.L."/>
            <person name="Naylor S.L."/>
            <person name="Kucherlapati R.S."/>
            <person name="Nelson D.L."/>
            <person name="Weinstock G.M."/>
            <person name="Sakaki Y."/>
            <person name="Fujiyama A."/>
            <person name="Hattori M."/>
            <person name="Yada T."/>
            <person name="Toyoda A."/>
            <person name="Itoh T."/>
            <person name="Kawagoe C."/>
            <person name="Watanabe H."/>
            <person name="Totoki Y."/>
            <person name="Taylor T."/>
            <person name="Weissenbach J."/>
            <person name="Heilig R."/>
            <person name="Saurin W."/>
            <person name="Artiguenave F."/>
            <person name="Brottier P."/>
            <person name="Bruls T."/>
            <person name="Pelletier E."/>
            <person name="Robert C."/>
            <person name="Wincker P."/>
            <person name="Smith D.R."/>
            <person name="Doucette-Stamm L."/>
            <person name="Rubenfield M."/>
            <person name="Weinstock K."/>
            <person name="Lee H.M."/>
            <person name="Dubois J."/>
            <person name="Rosenthal A."/>
            <person name="Platzer M."/>
            <person name="Nyakatura G."/>
            <person name="Taudien S."/>
            <person name="Rump A."/>
            <person name="Yang H."/>
            <person name="Yu J."/>
            <person name="Wang J."/>
            <person name="Huang G."/>
            <person name="Gu J."/>
            <person name="Hood L."/>
            <person name="Rowen L."/>
            <person name="Madan A."/>
            <person name="Qin S."/>
            <person name="Davis R.W."/>
            <person name="Federspiel N.A."/>
            <person name="Abola A.P."/>
            <person name="Proctor M.J."/>
            <person name="Myers R.M."/>
            <person name="Schmutz J."/>
            <person name="Dickson M."/>
            <person name="Grimwood J."/>
            <person name="Cox D.R."/>
            <person name="Olson M.V."/>
            <person name="Kaul R."/>
            <person name="Raymond C."/>
            <person name="Shimizu N."/>
            <person name="Kawasaki K."/>
            <person name="Minoshima S."/>
            <person name="Evans G.A."/>
            <person name="Athanasiou M."/>
            <person name="Schultz R."/>
            <person name="Roe B.A."/>
            <person name="Chen F."/>
            <person name="Pan H."/>
            <person name="Ramser J."/>
            <person name="Lehrach H."/>
            <person name="Reinhardt R."/>
            <person name="McCombie W.R."/>
            <person name="de la Bastide M."/>
            <person name="Dedhia N."/>
            <person name="Blocker H."/>
            <person name="Hornischer K."/>
            <person name="Nordsiek G."/>
            <person name="Agarwala R."/>
            <person name="Aravind L."/>
            <person name="Bailey J.A."/>
            <person name="Bateman A."/>
            <person name="Batzoglou S."/>
            <person name="Birney E."/>
            <person name="Bork P."/>
            <person name="Brown D.G."/>
            <person name="Burge C.B."/>
            <person name="Cerutti L."/>
            <person name="Chen H.C."/>
            <person name="Church D."/>
            <person name="Clamp M."/>
            <person name="Copley R.R."/>
            <person name="Doerks T."/>
            <person name="Eddy S.R."/>
            <person name="Eichler E.E."/>
            <person name="Furey T.S."/>
            <person name="Galagan J."/>
            <person name="Gilbert J.G."/>
            <person name="Harmon C."/>
            <person name="Hayashizaki Y."/>
            <person name="Haussler D."/>
            <person name="Hermjakob H."/>
            <person name="Hokamp K."/>
            <person name="Jang W."/>
            <person name="Johnson L.S."/>
            <person name="Jones T.A."/>
            <person name="Kasif S."/>
            <person name="Kaspryzk A."/>
            <person name="Kennedy S."/>
            <person name="Kent W.J."/>
            <person name="Kitts P."/>
            <person name="Koonin E.V."/>
            <person name="Korf I."/>
            <person name="Kulp D."/>
            <person name="Lancet D."/>
            <person name="Lowe T.M."/>
            <person name="McLysaght A."/>
            <person name="Mikkelsen T."/>
            <person name="Moran J.V."/>
            <person name="Mulder N."/>
            <person name="Pollara V.J."/>
            <person name="Ponting C.P."/>
            <person name="Schuler G."/>
            <person name="Schultz J."/>
            <person name="Slater G."/>
            <person name="Smit A.F."/>
            <person name="Stupka E."/>
            <person name="Szustakowski J."/>
            <person name="Thierry-Mieg D."/>
            <person name="Thierry-Mieg J."/>
            <person name="Wagner L."/>
            <person name="Wallis J."/>
            <person name="Wheeler R."/>
            <person name="Williams A."/>
            <person name="Wolf Y.I."/>
            <person name="Wolfe K.H."/>
            <person name="Yang S.P."/>
            <person name="Yeh R.F."/>
            <person name="Collins F."/>
            <person name="Guyer M.S."/>
            <person name="Peterson J."/>
            <person name="Felsenfeld A."/>
            <person name="Wetterstrand K.A."/>
            <person name="Patrinos A."/>
            <person name="Morgan M.J."/>
            <person name="de Jong P."/>
            <person name="Catanese J.J."/>
            <person name="Osoegawa K."/>
            <person name="Shizuya H."/>
            <person name="Choi S."/>
            <person name="Chen Y.J."/>
        </authorList>
    </citation>
    <scope>NUCLEOTIDE SEQUENCE [LARGE SCALE GENOMIC DNA]</scope>
</reference>
<dbReference type="OpenTargets" id="ENSG00000214338"/>
<dbReference type="Proteomes" id="UP000005640">
    <property type="component" value="Chromosome 6"/>
</dbReference>
<evidence type="ECO:0000313" key="2">
    <source>
        <dbReference type="Proteomes" id="UP000005640"/>
    </source>
</evidence>
<dbReference type="VEuPathDB" id="HostDB:ENSG00000214338"/>
<dbReference type="OrthoDB" id="10036174at2759"/>
<dbReference type="HGNC" id="HGNC:21494">
    <property type="gene designation" value="MTCL3"/>
</dbReference>
<dbReference type="OMA" id="HMIDIRI"/>
<dbReference type="Bgee" id="ENSG00000214338">
    <property type="expression patterns" value="Expressed in ganglionic eminence and 98 other cell types or tissues"/>
</dbReference>
<reference evidence="1" key="5">
    <citation type="submission" date="2025-09" db="UniProtKB">
        <authorList>
            <consortium name="Ensembl"/>
        </authorList>
    </citation>
    <scope>IDENTIFICATION</scope>
</reference>
<gene>
    <name evidence="1" type="primary">MTCL3</name>
</gene>
<sequence>MSQPPIGGAA</sequence>
<dbReference type="EMBL" id="AL096711">
    <property type="status" value="NOT_ANNOTATED_CDS"/>
    <property type="molecule type" value="Genomic_DNA"/>
</dbReference>
<dbReference type="Ensembl" id="ENST00000467753.1">
    <property type="protein sequence ID" value="ENSP00000431662.1"/>
    <property type="gene ID" value="ENSG00000214338.11"/>
</dbReference>
<keyword evidence="2" id="KW-1185">Reference proteome</keyword>
<feature type="non-terminal residue" evidence="1">
    <location>
        <position position="10"/>
    </location>
</feature>
<protein>
    <submittedName>
        <fullName evidence="1">MTCL family member 3</fullName>
    </submittedName>
</protein>
<dbReference type="EMBL" id="AL583806">
    <property type="status" value="NOT_ANNOTATED_CDS"/>
    <property type="molecule type" value="Genomic_DNA"/>
</dbReference>
<dbReference type="ChiTaRS" id="SOGA3">
    <property type="organism name" value="human"/>
</dbReference>
<reference evidence="1" key="4">
    <citation type="submission" date="2025-08" db="UniProtKB">
        <authorList>
            <consortium name="Ensembl"/>
        </authorList>
    </citation>
    <scope>IDENTIFICATION</scope>
</reference>
<dbReference type="ExpressionAtlas" id="A0A1D5RMT3">
    <property type="expression patterns" value="baseline and differential"/>
</dbReference>
<reference evidence="1 2" key="3">
    <citation type="journal article" date="2004" name="Nature">
        <title>Finishing the euchromatic sequence of the human genome.</title>
        <authorList>
            <consortium name="International Human Genome Sequencing Consortium"/>
        </authorList>
    </citation>
    <scope>NUCLEOTIDE SEQUENCE [LARGE SCALE GENOMIC DNA]</scope>
</reference>